<keyword evidence="1" id="KW-1133">Transmembrane helix</keyword>
<name>A0A0V7ZJ09_9CYAN</name>
<evidence type="ECO:0000313" key="2">
    <source>
        <dbReference type="EMBL" id="KST64531.1"/>
    </source>
</evidence>
<sequence>MPSSKRLTHLVSKFSIFFFGTILTTLTLLTIAALIPRKWNYSAKSACNTKICISDTGIHSNIIVPTTNKIFDWHSYLSIDKIGIDNVRDYNYLSFGWGDRDFYMSTPSVADWRFSTTFAALFISTPSVIYVKGYQSIPAYEQVKCIKVNQTDYLQLVQFIQSTFKQNTKGQNIRFGNGHTNNAGFYAAIGNYSILNNCNSWTGRALRKANVNTPLWDGLSTAIMFHLKSNCN</sequence>
<proteinExistence type="predicted"/>
<dbReference type="InterPro" id="IPR011727">
    <property type="entry name" value="CHP02117"/>
</dbReference>
<keyword evidence="1" id="KW-0812">Transmembrane</keyword>
<keyword evidence="1" id="KW-0472">Membrane</keyword>
<dbReference type="AlphaFoldDB" id="A0A0V7ZJ09"/>
<comment type="caution">
    <text evidence="2">The sequence shown here is derived from an EMBL/GenBank/DDBJ whole genome shotgun (WGS) entry which is preliminary data.</text>
</comment>
<evidence type="ECO:0000313" key="3">
    <source>
        <dbReference type="Proteomes" id="UP000053372"/>
    </source>
</evidence>
<organism evidence="2 3">
    <name type="scientific">Mastigocoleus testarum BC008</name>
    <dbReference type="NCBI Taxonomy" id="371196"/>
    <lineage>
        <taxon>Bacteria</taxon>
        <taxon>Bacillati</taxon>
        <taxon>Cyanobacteriota</taxon>
        <taxon>Cyanophyceae</taxon>
        <taxon>Nostocales</taxon>
        <taxon>Hapalosiphonaceae</taxon>
        <taxon>Mastigocoleus</taxon>
    </lineage>
</organism>
<gene>
    <name evidence="2" type="ORF">BC008_18050</name>
</gene>
<keyword evidence="3" id="KW-1185">Reference proteome</keyword>
<evidence type="ECO:0008006" key="4">
    <source>
        <dbReference type="Google" id="ProtNLM"/>
    </source>
</evidence>
<accession>A0A0V7ZJ09</accession>
<dbReference type="Pfam" id="PF09601">
    <property type="entry name" value="DUF2459"/>
    <property type="match status" value="1"/>
</dbReference>
<reference evidence="2 3" key="1">
    <citation type="journal article" date="2015" name="Genome Announc.">
        <title>Draft Genome of the Euendolithic (true boring) Cyanobacterium Mastigocoleus testarum strain BC008.</title>
        <authorList>
            <person name="Guida B.S."/>
            <person name="Garcia-Pichel F."/>
        </authorList>
    </citation>
    <scope>NUCLEOTIDE SEQUENCE [LARGE SCALE GENOMIC DNA]</scope>
    <source>
        <strain evidence="2 3">BC008</strain>
    </source>
</reference>
<feature type="transmembrane region" description="Helical" evidence="1">
    <location>
        <begin position="14"/>
        <end position="35"/>
    </location>
</feature>
<evidence type="ECO:0000256" key="1">
    <source>
        <dbReference type="SAM" id="Phobius"/>
    </source>
</evidence>
<protein>
    <recommendedName>
        <fullName evidence="4">Urease-associated protein</fullName>
    </recommendedName>
</protein>
<dbReference type="OrthoDB" id="211174at2"/>
<dbReference type="EMBL" id="LMTZ01000120">
    <property type="protein sequence ID" value="KST64531.1"/>
    <property type="molecule type" value="Genomic_DNA"/>
</dbReference>
<dbReference type="RefSeq" id="WP_058184186.1">
    <property type="nucleotide sequence ID" value="NZ_LMTZ01000120.1"/>
</dbReference>
<dbReference type="Proteomes" id="UP000053372">
    <property type="component" value="Unassembled WGS sequence"/>
</dbReference>